<keyword evidence="4" id="KW-0408">Iron</keyword>
<accession>A0A133V0S1</accession>
<keyword evidence="8" id="KW-1185">Reference proteome</keyword>
<name>A0A133V0S1_9EURY</name>
<dbReference type="GO" id="GO:0046872">
    <property type="term" value="F:metal ion binding"/>
    <property type="evidence" value="ECO:0007669"/>
    <property type="project" value="UniProtKB-KW"/>
</dbReference>
<evidence type="ECO:0000256" key="1">
    <source>
        <dbReference type="ARBA" id="ARBA00022714"/>
    </source>
</evidence>
<dbReference type="Gene3D" id="1.10.150.120">
    <property type="entry name" value="[2Fe-2S]-binding domain"/>
    <property type="match status" value="1"/>
</dbReference>
<evidence type="ECO:0000256" key="4">
    <source>
        <dbReference type="ARBA" id="ARBA00023004"/>
    </source>
</evidence>
<gene>
    <name evidence="7" type="ORF">AKJ40_01985</name>
</gene>
<dbReference type="InterPro" id="IPR036010">
    <property type="entry name" value="2Fe-2S_ferredoxin-like_sf"/>
</dbReference>
<dbReference type="InterPro" id="IPR001041">
    <property type="entry name" value="2Fe-2S_ferredoxin-type"/>
</dbReference>
<evidence type="ECO:0000313" key="7">
    <source>
        <dbReference type="EMBL" id="KXB00034.1"/>
    </source>
</evidence>
<protein>
    <recommendedName>
        <fullName evidence="6">2Fe-2S ferredoxin-type domain-containing protein</fullName>
    </recommendedName>
</protein>
<evidence type="ECO:0000256" key="5">
    <source>
        <dbReference type="ARBA" id="ARBA00023014"/>
    </source>
</evidence>
<organism evidence="7 8">
    <name type="scientific">candidate division MSBL1 archaeon SCGC-AAA259M10</name>
    <dbReference type="NCBI Taxonomy" id="1698270"/>
    <lineage>
        <taxon>Archaea</taxon>
        <taxon>Methanobacteriati</taxon>
        <taxon>Methanobacteriota</taxon>
        <taxon>candidate division MSBL1</taxon>
    </lineage>
</organism>
<dbReference type="PANTHER" id="PTHR44379:SF5">
    <property type="entry name" value="OXIDOREDUCTASE WITH IRON-SULFUR SUBUNIT"/>
    <property type="match status" value="1"/>
</dbReference>
<dbReference type="AlphaFoldDB" id="A0A133V0S1"/>
<keyword evidence="2" id="KW-0479">Metal-binding</keyword>
<feature type="domain" description="2Fe-2S ferredoxin-type" evidence="6">
    <location>
        <begin position="3"/>
        <end position="79"/>
    </location>
</feature>
<dbReference type="Proteomes" id="UP000070341">
    <property type="component" value="Unassembled WGS sequence"/>
</dbReference>
<dbReference type="GO" id="GO:0016491">
    <property type="term" value="F:oxidoreductase activity"/>
    <property type="evidence" value="ECO:0007669"/>
    <property type="project" value="UniProtKB-KW"/>
</dbReference>
<sequence>MARKIRMTVNGEKRQLEVEDNELLAEVLRDNLGLTGVKMGCESGNCGVCTIVMEGEAVLSCSILAPQADGSEIITVEGLSKMHEGEGLHPIQEAFIDNHGVQCGYCTPGFLMSTYALLKENSNPSEDEIRKAVAGNLCRCTGYDKIIKSIKSASEMMDG</sequence>
<proteinExistence type="predicted"/>
<evidence type="ECO:0000256" key="2">
    <source>
        <dbReference type="ARBA" id="ARBA00022723"/>
    </source>
</evidence>
<dbReference type="FunFam" id="1.10.150.120:FF:000003">
    <property type="entry name" value="Carbon monoxide dehydrogenase, small subunit"/>
    <property type="match status" value="1"/>
</dbReference>
<dbReference type="InterPro" id="IPR036884">
    <property type="entry name" value="2Fe-2S-bd_dom_sf"/>
</dbReference>
<keyword evidence="1" id="KW-0001">2Fe-2S</keyword>
<dbReference type="InterPro" id="IPR012675">
    <property type="entry name" value="Beta-grasp_dom_sf"/>
</dbReference>
<dbReference type="InterPro" id="IPR002888">
    <property type="entry name" value="2Fe-2S-bd"/>
</dbReference>
<dbReference type="InterPro" id="IPR051452">
    <property type="entry name" value="Diverse_Oxidoreductases"/>
</dbReference>
<comment type="caution">
    <text evidence="7">The sequence shown here is derived from an EMBL/GenBank/DDBJ whole genome shotgun (WGS) entry which is preliminary data.</text>
</comment>
<dbReference type="InterPro" id="IPR006058">
    <property type="entry name" value="2Fe2S_fd_BS"/>
</dbReference>
<evidence type="ECO:0000256" key="3">
    <source>
        <dbReference type="ARBA" id="ARBA00023002"/>
    </source>
</evidence>
<dbReference type="EMBL" id="LHXU01000022">
    <property type="protein sequence ID" value="KXB00034.1"/>
    <property type="molecule type" value="Genomic_DNA"/>
</dbReference>
<keyword evidence="3" id="KW-0560">Oxidoreductase</keyword>
<dbReference type="Pfam" id="PF00111">
    <property type="entry name" value="Fer2"/>
    <property type="match status" value="1"/>
</dbReference>
<dbReference type="SUPFAM" id="SSF54292">
    <property type="entry name" value="2Fe-2S ferredoxin-like"/>
    <property type="match status" value="1"/>
</dbReference>
<dbReference type="PANTHER" id="PTHR44379">
    <property type="entry name" value="OXIDOREDUCTASE WITH IRON-SULFUR SUBUNIT"/>
    <property type="match status" value="1"/>
</dbReference>
<evidence type="ECO:0000259" key="6">
    <source>
        <dbReference type="PROSITE" id="PS51085"/>
    </source>
</evidence>
<dbReference type="Pfam" id="PF01799">
    <property type="entry name" value="Fer2_2"/>
    <property type="match status" value="1"/>
</dbReference>
<reference evidence="7 8" key="1">
    <citation type="journal article" date="2016" name="Sci. Rep.">
        <title>Metabolic traits of an uncultured archaeal lineage -MSBL1- from brine pools of the Red Sea.</title>
        <authorList>
            <person name="Mwirichia R."/>
            <person name="Alam I."/>
            <person name="Rashid M."/>
            <person name="Vinu M."/>
            <person name="Ba-Alawi W."/>
            <person name="Anthony Kamau A."/>
            <person name="Kamanda Ngugi D."/>
            <person name="Goker M."/>
            <person name="Klenk H.P."/>
            <person name="Bajic V."/>
            <person name="Stingl U."/>
        </authorList>
    </citation>
    <scope>NUCLEOTIDE SEQUENCE [LARGE SCALE GENOMIC DNA]</scope>
    <source>
        <strain evidence="7">SCGC-AAA259M10</strain>
    </source>
</reference>
<dbReference type="CDD" id="cd00207">
    <property type="entry name" value="fer2"/>
    <property type="match status" value="1"/>
</dbReference>
<dbReference type="SUPFAM" id="SSF47741">
    <property type="entry name" value="CO dehydrogenase ISP C-domain like"/>
    <property type="match status" value="1"/>
</dbReference>
<evidence type="ECO:0000313" key="8">
    <source>
        <dbReference type="Proteomes" id="UP000070341"/>
    </source>
</evidence>
<dbReference type="PROSITE" id="PS51085">
    <property type="entry name" value="2FE2S_FER_2"/>
    <property type="match status" value="1"/>
</dbReference>
<keyword evidence="5" id="KW-0411">Iron-sulfur</keyword>
<dbReference type="Gene3D" id="3.10.20.30">
    <property type="match status" value="1"/>
</dbReference>
<dbReference type="FunFam" id="3.10.20.30:FF:000020">
    <property type="entry name" value="Xanthine dehydrogenase iron-sulfur subunit"/>
    <property type="match status" value="1"/>
</dbReference>
<dbReference type="GO" id="GO:0051537">
    <property type="term" value="F:2 iron, 2 sulfur cluster binding"/>
    <property type="evidence" value="ECO:0007669"/>
    <property type="project" value="UniProtKB-KW"/>
</dbReference>
<dbReference type="PROSITE" id="PS00197">
    <property type="entry name" value="2FE2S_FER_1"/>
    <property type="match status" value="1"/>
</dbReference>